<dbReference type="PROSITE" id="PS50280">
    <property type="entry name" value="SET"/>
    <property type="match status" value="1"/>
</dbReference>
<evidence type="ECO:0000256" key="5">
    <source>
        <dbReference type="ARBA" id="ARBA00022691"/>
    </source>
</evidence>
<feature type="non-terminal residue" evidence="18">
    <location>
        <position position="1"/>
    </location>
</feature>
<dbReference type="InterPro" id="IPR001214">
    <property type="entry name" value="SET_dom"/>
</dbReference>
<evidence type="ECO:0000313" key="19">
    <source>
        <dbReference type="Proteomes" id="UP000652761"/>
    </source>
</evidence>
<evidence type="ECO:0000256" key="4">
    <source>
        <dbReference type="ARBA" id="ARBA00022679"/>
    </source>
</evidence>
<keyword evidence="7" id="KW-0694">RNA-binding</keyword>
<evidence type="ECO:0000259" key="17">
    <source>
        <dbReference type="PROSITE" id="PS50868"/>
    </source>
</evidence>
<dbReference type="GO" id="GO:0140999">
    <property type="term" value="F:histone H3K4 trimethyltransferase activity"/>
    <property type="evidence" value="ECO:0007669"/>
    <property type="project" value="UniProtKB-EC"/>
</dbReference>
<proteinExistence type="predicted"/>
<evidence type="ECO:0000256" key="7">
    <source>
        <dbReference type="ARBA" id="ARBA00022884"/>
    </source>
</evidence>
<gene>
    <name evidence="18" type="ORF">Taro_002848</name>
</gene>
<keyword evidence="5" id="KW-0949">S-adenosyl-L-methionine</keyword>
<evidence type="ECO:0000256" key="12">
    <source>
        <dbReference type="ARBA" id="ARBA00047583"/>
    </source>
</evidence>
<evidence type="ECO:0000256" key="14">
    <source>
        <dbReference type="SAM" id="MobiDB-lite"/>
    </source>
</evidence>
<dbReference type="SMART" id="SM00508">
    <property type="entry name" value="PostSET"/>
    <property type="match status" value="1"/>
</dbReference>
<feature type="compositionally biased region" description="Polar residues" evidence="14">
    <location>
        <begin position="577"/>
        <end position="609"/>
    </location>
</feature>
<comment type="subcellular location">
    <subcellularLocation>
        <location evidence="1">Nucleus</location>
    </subcellularLocation>
</comment>
<comment type="caution">
    <text evidence="18">The sequence shown here is derived from an EMBL/GenBank/DDBJ whole genome shotgun (WGS) entry which is preliminary data.</text>
</comment>
<dbReference type="AlphaFoldDB" id="A0A843THR3"/>
<evidence type="ECO:0000256" key="2">
    <source>
        <dbReference type="ARBA" id="ARBA00012182"/>
    </source>
</evidence>
<feature type="domain" description="SET" evidence="16">
    <location>
        <begin position="844"/>
        <end position="961"/>
    </location>
</feature>
<feature type="chain" id="PRO_5032766542" description="[histone H3]-lysine(4) N-trimethyltransferase" evidence="15">
    <location>
        <begin position="25"/>
        <end position="983"/>
    </location>
</feature>
<dbReference type="GO" id="GO:0048188">
    <property type="term" value="C:Set1C/COMPASS complex"/>
    <property type="evidence" value="ECO:0007669"/>
    <property type="project" value="InterPro"/>
</dbReference>
<dbReference type="SUPFAM" id="SSF82199">
    <property type="entry name" value="SET domain"/>
    <property type="match status" value="1"/>
</dbReference>
<evidence type="ECO:0000256" key="8">
    <source>
        <dbReference type="ARBA" id="ARBA00023015"/>
    </source>
</evidence>
<dbReference type="PROSITE" id="PS50868">
    <property type="entry name" value="POST_SET"/>
    <property type="match status" value="1"/>
</dbReference>
<dbReference type="GO" id="GO:0032259">
    <property type="term" value="P:methylation"/>
    <property type="evidence" value="ECO:0007669"/>
    <property type="project" value="UniProtKB-KW"/>
</dbReference>
<organism evidence="18 19">
    <name type="scientific">Colocasia esculenta</name>
    <name type="common">Wild taro</name>
    <name type="synonym">Arum esculentum</name>
    <dbReference type="NCBI Taxonomy" id="4460"/>
    <lineage>
        <taxon>Eukaryota</taxon>
        <taxon>Viridiplantae</taxon>
        <taxon>Streptophyta</taxon>
        <taxon>Embryophyta</taxon>
        <taxon>Tracheophyta</taxon>
        <taxon>Spermatophyta</taxon>
        <taxon>Magnoliopsida</taxon>
        <taxon>Liliopsida</taxon>
        <taxon>Araceae</taxon>
        <taxon>Aroideae</taxon>
        <taxon>Colocasieae</taxon>
        <taxon>Colocasia</taxon>
    </lineage>
</organism>
<dbReference type="SMART" id="SM00317">
    <property type="entry name" value="SET"/>
    <property type="match status" value="1"/>
</dbReference>
<keyword evidence="8" id="KW-0805">Transcription regulation</keyword>
<reference evidence="18" key="1">
    <citation type="submission" date="2017-07" db="EMBL/GenBank/DDBJ databases">
        <title>Taro Niue Genome Assembly and Annotation.</title>
        <authorList>
            <person name="Atibalentja N."/>
            <person name="Keating K."/>
            <person name="Fields C.J."/>
        </authorList>
    </citation>
    <scope>NUCLEOTIDE SEQUENCE</scope>
    <source>
        <strain evidence="18">Niue_2</strain>
        <tissue evidence="18">Leaf</tissue>
    </source>
</reference>
<keyword evidence="10" id="KW-0539">Nucleus</keyword>
<dbReference type="GO" id="GO:0003723">
    <property type="term" value="F:RNA binding"/>
    <property type="evidence" value="ECO:0007669"/>
    <property type="project" value="UniProtKB-KW"/>
</dbReference>
<name>A0A843THR3_COLES</name>
<dbReference type="InterPro" id="IPR044570">
    <property type="entry name" value="Set1-like"/>
</dbReference>
<dbReference type="EC" id="2.1.1.354" evidence="2"/>
<dbReference type="Proteomes" id="UP000652761">
    <property type="component" value="Unassembled WGS sequence"/>
</dbReference>
<evidence type="ECO:0000256" key="9">
    <source>
        <dbReference type="ARBA" id="ARBA00023163"/>
    </source>
</evidence>
<evidence type="ECO:0000256" key="11">
    <source>
        <dbReference type="ARBA" id="ARBA00047571"/>
    </source>
</evidence>
<dbReference type="PANTHER" id="PTHR45814:SF2">
    <property type="entry name" value="HISTONE-LYSINE N-METHYLTRANSFERASE SETD1"/>
    <property type="match status" value="1"/>
</dbReference>
<comment type="catalytic activity">
    <reaction evidence="12">
        <text>N(6)-methyl-L-lysyl(4)-[histone H3] + S-adenosyl-L-methionine = N(6),N(6)-dimethyl-L-lysyl(4)-[histone H3] + S-adenosyl-L-homocysteine + H(+)</text>
        <dbReference type="Rhea" id="RHEA:60268"/>
        <dbReference type="Rhea" id="RHEA-COMP:15540"/>
        <dbReference type="Rhea" id="RHEA-COMP:15543"/>
        <dbReference type="ChEBI" id="CHEBI:15378"/>
        <dbReference type="ChEBI" id="CHEBI:57856"/>
        <dbReference type="ChEBI" id="CHEBI:59789"/>
        <dbReference type="ChEBI" id="CHEBI:61929"/>
        <dbReference type="ChEBI" id="CHEBI:61976"/>
    </reaction>
</comment>
<dbReference type="InterPro" id="IPR003616">
    <property type="entry name" value="Post-SET_dom"/>
</dbReference>
<dbReference type="EMBL" id="NMUH01000071">
    <property type="protein sequence ID" value="MQL70555.1"/>
    <property type="molecule type" value="Genomic_DNA"/>
</dbReference>
<evidence type="ECO:0000256" key="1">
    <source>
        <dbReference type="ARBA" id="ARBA00004123"/>
    </source>
</evidence>
<comment type="catalytic activity">
    <reaction evidence="11">
        <text>L-lysyl(4)-[histone H3] + 3 S-adenosyl-L-methionine = N(6),N(6),N(6)-trimethyl-L-lysyl(4)-[histone H3] + 3 S-adenosyl-L-homocysteine + 3 H(+)</text>
        <dbReference type="Rhea" id="RHEA:60260"/>
        <dbReference type="Rhea" id="RHEA-COMP:15537"/>
        <dbReference type="Rhea" id="RHEA-COMP:15547"/>
        <dbReference type="ChEBI" id="CHEBI:15378"/>
        <dbReference type="ChEBI" id="CHEBI:29969"/>
        <dbReference type="ChEBI" id="CHEBI:57856"/>
        <dbReference type="ChEBI" id="CHEBI:59789"/>
        <dbReference type="ChEBI" id="CHEBI:61961"/>
        <dbReference type="EC" id="2.1.1.354"/>
    </reaction>
</comment>
<sequence>SSFGLLPLDLFILFFSWQIYHVDKKVERFTLKSLVDNWSMDKNCDEGISLDSYMDGISGKIALQLHSVIMKTARRIILDEVISTIIPEFVASRKVHKQTKPEPANKSVKNCLPTDERAPVLERKKSSLLLNDIATVPCSVDNQMNPSTLESPGSPKPTRSIIVFPELLAVSCRLFHDDCMKIMWNAVFYDSVAEYCNTWRKRKRWSCYPLLVDPMGSVKQNTSHMKKTGDTSHNDIKLVTNPMSDMDFPPGFGPDIEKLSIDQTSLMSKGSHRVEMDLIQRTSCTVNPVSSDIQEIHASVENALYLSATTSLIKYIGDIIDREVDMSSIQATKVEPQADESVDEMSCQPASQQAVVDLGSSVDQPAGGKPCSPSVFCARFFEKFSLPKSDTVDVQENDEPPPPGLDQCTMPLKALPETKFKPPKFEEYIPMTDAYVSLAICRQRLHADVLRHWRRSFLSDALYEHFLSWFDSRHHGTGISKVSTAGPKLHSFCEEQPSNIRDRNPVGFSDPSWSIREQTYDSNCARTARMVDGKYTYFRKKWFGKKKLESVSGSMKVVSAALGDGVKSDVISSLTGVRNRSVSSQGEQSKYSTELLQSEPTNNKSSVPDSSKMAKKKAMHLLGKRVRVSPSCAVKNKKQAVLKDVLTLSGVIKSKVSENDSTARKDNLAVMFVSEQNLNKNEKSLEYGASELSRKIRKKKVVVPQLKRKMKDDQRLCHPSKSVKVFGATLGKKMKGKELKAHKANLPKFTISNPCPKSEGCARSSINGWEWRRWSQKASPSDRSWVRGVQFFHSSPFRSEVWASQCSNIKGPSARTNRVKLRNLLAAAEGSELLKITQLTARKKRLRFQRSKIHDWGLVALESIEAEDFVIEYVGELIRRQISEIRERQYEKMGIGSSYLFRLDDDYVVDATKRGGIARFINHSCEPNCYTKVVTVDSQKKIFIYAKRHISAGEEITYNYKFPLEENKIPCNCGSRRCRGSMN</sequence>
<evidence type="ECO:0000256" key="3">
    <source>
        <dbReference type="ARBA" id="ARBA00022603"/>
    </source>
</evidence>
<dbReference type="Pfam" id="PF00856">
    <property type="entry name" value="SET"/>
    <property type="match status" value="1"/>
</dbReference>
<accession>A0A843THR3</accession>
<evidence type="ECO:0000259" key="16">
    <source>
        <dbReference type="PROSITE" id="PS50280"/>
    </source>
</evidence>
<dbReference type="CDD" id="cd19169">
    <property type="entry name" value="SET_SETD1"/>
    <property type="match status" value="1"/>
</dbReference>
<feature type="region of interest" description="Disordered" evidence="14">
    <location>
        <begin position="577"/>
        <end position="619"/>
    </location>
</feature>
<feature type="signal peptide" evidence="15">
    <location>
        <begin position="1"/>
        <end position="24"/>
    </location>
</feature>
<dbReference type="InterPro" id="IPR046341">
    <property type="entry name" value="SET_dom_sf"/>
</dbReference>
<keyword evidence="4" id="KW-0808">Transferase</keyword>
<keyword evidence="6" id="KW-0156">Chromatin regulator</keyword>
<evidence type="ECO:0000256" key="15">
    <source>
        <dbReference type="SAM" id="SignalP"/>
    </source>
</evidence>
<dbReference type="OrthoDB" id="308383at2759"/>
<keyword evidence="3" id="KW-0489">Methyltransferase</keyword>
<keyword evidence="15" id="KW-0732">Signal</keyword>
<evidence type="ECO:0000256" key="6">
    <source>
        <dbReference type="ARBA" id="ARBA00022853"/>
    </source>
</evidence>
<protein>
    <recommendedName>
        <fullName evidence="2">[histone H3]-lysine(4) N-trimethyltransferase</fullName>
        <ecNumber evidence="2">2.1.1.354</ecNumber>
    </recommendedName>
</protein>
<dbReference type="InterPro" id="IPR037841">
    <property type="entry name" value="SET_SETD1A/B"/>
</dbReference>
<feature type="domain" description="Post-SET" evidence="17">
    <location>
        <begin position="967"/>
        <end position="983"/>
    </location>
</feature>
<evidence type="ECO:0000256" key="13">
    <source>
        <dbReference type="ARBA" id="ARBA00049129"/>
    </source>
</evidence>
<dbReference type="Gene3D" id="2.170.270.10">
    <property type="entry name" value="SET domain"/>
    <property type="match status" value="1"/>
</dbReference>
<dbReference type="PANTHER" id="PTHR45814">
    <property type="entry name" value="HISTONE-LYSINE N-METHYLTRANSFERASE SETD1"/>
    <property type="match status" value="1"/>
</dbReference>
<keyword evidence="9" id="KW-0804">Transcription</keyword>
<keyword evidence="19" id="KW-1185">Reference proteome</keyword>
<comment type="catalytic activity">
    <reaction evidence="13">
        <text>N(6),N(6)-dimethyl-L-lysyl(4)-[histone H3] + S-adenosyl-L-methionine = N(6),N(6),N(6)-trimethyl-L-lysyl(4)-[histone H3] + S-adenosyl-L-homocysteine + H(+)</text>
        <dbReference type="Rhea" id="RHEA:60272"/>
        <dbReference type="Rhea" id="RHEA-COMP:15537"/>
        <dbReference type="Rhea" id="RHEA-COMP:15540"/>
        <dbReference type="ChEBI" id="CHEBI:15378"/>
        <dbReference type="ChEBI" id="CHEBI:57856"/>
        <dbReference type="ChEBI" id="CHEBI:59789"/>
        <dbReference type="ChEBI" id="CHEBI:61961"/>
        <dbReference type="ChEBI" id="CHEBI:61976"/>
    </reaction>
</comment>
<evidence type="ECO:0000313" key="18">
    <source>
        <dbReference type="EMBL" id="MQL70555.1"/>
    </source>
</evidence>
<evidence type="ECO:0000256" key="10">
    <source>
        <dbReference type="ARBA" id="ARBA00023242"/>
    </source>
</evidence>